<proteinExistence type="predicted"/>
<accession>A0A0A9FGA1</accession>
<reference evidence="1" key="2">
    <citation type="journal article" date="2015" name="Data Brief">
        <title>Shoot transcriptome of the giant reed, Arundo donax.</title>
        <authorList>
            <person name="Barrero R.A."/>
            <person name="Guerrero F.D."/>
            <person name="Moolhuijzen P."/>
            <person name="Goolsby J.A."/>
            <person name="Tidwell J."/>
            <person name="Bellgard S.E."/>
            <person name="Bellgard M.I."/>
        </authorList>
    </citation>
    <scope>NUCLEOTIDE SEQUENCE</scope>
    <source>
        <tissue evidence="1">Shoot tissue taken approximately 20 cm above the soil surface</tissue>
    </source>
</reference>
<protein>
    <submittedName>
        <fullName evidence="1">Uncharacterized protein</fullName>
    </submittedName>
</protein>
<dbReference type="AlphaFoldDB" id="A0A0A9FGA1"/>
<dbReference type="EMBL" id="GBRH01188785">
    <property type="protein sequence ID" value="JAE09111.1"/>
    <property type="molecule type" value="Transcribed_RNA"/>
</dbReference>
<organism evidence="1">
    <name type="scientific">Arundo donax</name>
    <name type="common">Giant reed</name>
    <name type="synonym">Donax arundinaceus</name>
    <dbReference type="NCBI Taxonomy" id="35708"/>
    <lineage>
        <taxon>Eukaryota</taxon>
        <taxon>Viridiplantae</taxon>
        <taxon>Streptophyta</taxon>
        <taxon>Embryophyta</taxon>
        <taxon>Tracheophyta</taxon>
        <taxon>Spermatophyta</taxon>
        <taxon>Magnoliopsida</taxon>
        <taxon>Liliopsida</taxon>
        <taxon>Poales</taxon>
        <taxon>Poaceae</taxon>
        <taxon>PACMAD clade</taxon>
        <taxon>Arundinoideae</taxon>
        <taxon>Arundineae</taxon>
        <taxon>Arundo</taxon>
    </lineage>
</organism>
<name>A0A0A9FGA1_ARUDO</name>
<reference evidence="1" key="1">
    <citation type="submission" date="2014-09" db="EMBL/GenBank/DDBJ databases">
        <authorList>
            <person name="Magalhaes I.L.F."/>
            <person name="Oliveira U."/>
            <person name="Santos F.R."/>
            <person name="Vidigal T.H.D.A."/>
            <person name="Brescovit A.D."/>
            <person name="Santos A.J."/>
        </authorList>
    </citation>
    <scope>NUCLEOTIDE SEQUENCE</scope>
    <source>
        <tissue evidence="1">Shoot tissue taken approximately 20 cm above the soil surface</tissue>
    </source>
</reference>
<evidence type="ECO:0000313" key="1">
    <source>
        <dbReference type="EMBL" id="JAE09111.1"/>
    </source>
</evidence>
<sequence length="99" mass="11428">MPDSVPLSFHIPFFLGDIQLNHFTVLIVNSRFLQNCCYSDGQVLFFLSQLSIRSFFWSISTGLNGYIIKFHTIKMLLIYVAVLSPQTSHIISTTFFHYC</sequence>